<feature type="compositionally biased region" description="Polar residues" evidence="1">
    <location>
        <begin position="73"/>
        <end position="89"/>
    </location>
</feature>
<reference evidence="3" key="1">
    <citation type="submission" date="2016-07" db="EMBL/GenBank/DDBJ databases">
        <authorList>
            <person name="Florea S."/>
            <person name="Webb J.S."/>
            <person name="Jaromczyk J."/>
            <person name="Schardl C.L."/>
        </authorList>
    </citation>
    <scope>NUCLEOTIDE SEQUENCE [LARGE SCALE GENOMIC DNA]</scope>
    <source>
        <strain evidence="3">MV-1</strain>
    </source>
</reference>
<dbReference type="RefSeq" id="WP_069959603.1">
    <property type="nucleotide sequence ID" value="NZ_MCGG01000089.1"/>
</dbReference>
<dbReference type="STRING" id="28181.BEN30_01700"/>
<sequence length="105" mass="11494">MLKRETNKLGFQGHPACDDPLRVLRVVGMDNLDEATLLGMLLDAKSYIKQEGVMEHAYNKGAAAIRILSSRNMQTPEPVSSPSASSLQDPDTKCLDLSECPQHPT</sequence>
<comment type="caution">
    <text evidence="2">The sequence shown here is derived from an EMBL/GenBank/DDBJ whole genome shotgun (WGS) entry which is preliminary data.</text>
</comment>
<keyword evidence="3" id="KW-1185">Reference proteome</keyword>
<dbReference type="AlphaFoldDB" id="A0A1E5Q2R3"/>
<dbReference type="Proteomes" id="UP000095347">
    <property type="component" value="Unassembled WGS sequence"/>
</dbReference>
<evidence type="ECO:0000313" key="2">
    <source>
        <dbReference type="EMBL" id="OEJ63646.1"/>
    </source>
</evidence>
<name>A0A1E5Q2R3_9PROT</name>
<accession>A0A1E5Q2R3</accession>
<dbReference type="EMBL" id="MCGG01000089">
    <property type="protein sequence ID" value="OEJ63646.1"/>
    <property type="molecule type" value="Genomic_DNA"/>
</dbReference>
<feature type="region of interest" description="Disordered" evidence="1">
    <location>
        <begin position="73"/>
        <end position="105"/>
    </location>
</feature>
<proteinExistence type="predicted"/>
<gene>
    <name evidence="2" type="ORF">BEN30_01700</name>
</gene>
<evidence type="ECO:0000313" key="3">
    <source>
        <dbReference type="Proteomes" id="UP000095347"/>
    </source>
</evidence>
<evidence type="ECO:0000256" key="1">
    <source>
        <dbReference type="SAM" id="MobiDB-lite"/>
    </source>
</evidence>
<protein>
    <submittedName>
        <fullName evidence="2">Uncharacterized protein</fullName>
    </submittedName>
</protein>
<organism evidence="2 3">
    <name type="scientific">Magnetovibrio blakemorei</name>
    <dbReference type="NCBI Taxonomy" id="28181"/>
    <lineage>
        <taxon>Bacteria</taxon>
        <taxon>Pseudomonadati</taxon>
        <taxon>Pseudomonadota</taxon>
        <taxon>Alphaproteobacteria</taxon>
        <taxon>Rhodospirillales</taxon>
        <taxon>Magnetovibrionaceae</taxon>
        <taxon>Magnetovibrio</taxon>
    </lineage>
</organism>